<feature type="domain" description="Ketosynthase family 3 (KS3)" evidence="3">
    <location>
        <begin position="1"/>
        <end position="133"/>
    </location>
</feature>
<proteinExistence type="predicted"/>
<name>A0ABS1NSR1_9ACTN</name>
<feature type="non-terminal residue" evidence="4">
    <location>
        <position position="1"/>
    </location>
</feature>
<dbReference type="InterPro" id="IPR014031">
    <property type="entry name" value="Ketoacyl_synth_C"/>
</dbReference>
<dbReference type="InterPro" id="IPR016039">
    <property type="entry name" value="Thiolase-like"/>
</dbReference>
<protein>
    <submittedName>
        <fullName evidence="4">Polyketide synthase</fullName>
    </submittedName>
</protein>
<evidence type="ECO:0000256" key="1">
    <source>
        <dbReference type="ARBA" id="ARBA00022679"/>
    </source>
</evidence>
<comment type="caution">
    <text evidence="4">The sequence shown here is derived from an EMBL/GenBank/DDBJ whole genome shotgun (WGS) entry which is preliminary data.</text>
</comment>
<dbReference type="SUPFAM" id="SSF53901">
    <property type="entry name" value="Thiolase-like"/>
    <property type="match status" value="1"/>
</dbReference>
<sequence>ALHLACQALRAGECDAALAGGVTVMATPATFVEFSRQRGLAADGRCKSFAEAADGTGWAEGAGVLVLERLSDAQRLGHRVLAVVRGSAVNQDGASNGLTAPNGPSQQRVIRQALSSARLSTSDVDVVEGHGTG</sequence>
<keyword evidence="2" id="KW-0511">Multifunctional enzyme</keyword>
<evidence type="ECO:0000313" key="5">
    <source>
        <dbReference type="Proteomes" id="UP000634229"/>
    </source>
</evidence>
<dbReference type="Pfam" id="PF00109">
    <property type="entry name" value="ketoacyl-synt"/>
    <property type="match status" value="1"/>
</dbReference>
<dbReference type="InterPro" id="IPR050091">
    <property type="entry name" value="PKS_NRPS_Biosynth_Enz"/>
</dbReference>
<keyword evidence="1" id="KW-0808">Transferase</keyword>
<dbReference type="CDD" id="cd00833">
    <property type="entry name" value="PKS"/>
    <property type="match status" value="1"/>
</dbReference>
<accession>A0ABS1NSR1</accession>
<dbReference type="Pfam" id="PF02801">
    <property type="entry name" value="Ketoacyl-synt_C"/>
    <property type="match status" value="1"/>
</dbReference>
<dbReference type="InterPro" id="IPR014030">
    <property type="entry name" value="Ketoacyl_synth_N"/>
</dbReference>
<dbReference type="InterPro" id="IPR020841">
    <property type="entry name" value="PKS_Beta-ketoAc_synthase_dom"/>
</dbReference>
<reference evidence="4 5" key="1">
    <citation type="submission" date="2021-01" db="EMBL/GenBank/DDBJ databases">
        <title>WGS of actinomycetes isolated from Thailand.</title>
        <authorList>
            <person name="Thawai C."/>
        </authorList>
    </citation>
    <scope>NUCLEOTIDE SEQUENCE [LARGE SCALE GENOMIC DNA]</scope>
    <source>
        <strain evidence="4 5">CA1R205</strain>
    </source>
</reference>
<feature type="non-terminal residue" evidence="4">
    <location>
        <position position="133"/>
    </location>
</feature>
<dbReference type="PROSITE" id="PS52004">
    <property type="entry name" value="KS3_2"/>
    <property type="match status" value="1"/>
</dbReference>
<dbReference type="Gene3D" id="3.40.47.10">
    <property type="match status" value="1"/>
</dbReference>
<organism evidence="4 5">
    <name type="scientific">Streptomyces coffeae</name>
    <dbReference type="NCBI Taxonomy" id="621382"/>
    <lineage>
        <taxon>Bacteria</taxon>
        <taxon>Bacillati</taxon>
        <taxon>Actinomycetota</taxon>
        <taxon>Actinomycetes</taxon>
        <taxon>Kitasatosporales</taxon>
        <taxon>Streptomycetaceae</taxon>
        <taxon>Streptomyces</taxon>
    </lineage>
</organism>
<keyword evidence="5" id="KW-1185">Reference proteome</keyword>
<dbReference type="PANTHER" id="PTHR43775">
    <property type="entry name" value="FATTY ACID SYNTHASE"/>
    <property type="match status" value="1"/>
</dbReference>
<dbReference type="RefSeq" id="WP_268981178.1">
    <property type="nucleotide sequence ID" value="NZ_JAERRF010000212.1"/>
</dbReference>
<dbReference type="EMBL" id="JAERRF010000212">
    <property type="protein sequence ID" value="MBL1102975.1"/>
    <property type="molecule type" value="Genomic_DNA"/>
</dbReference>
<evidence type="ECO:0000256" key="2">
    <source>
        <dbReference type="ARBA" id="ARBA00023268"/>
    </source>
</evidence>
<evidence type="ECO:0000259" key="3">
    <source>
        <dbReference type="PROSITE" id="PS52004"/>
    </source>
</evidence>
<dbReference type="Proteomes" id="UP000634229">
    <property type="component" value="Unassembled WGS sequence"/>
</dbReference>
<evidence type="ECO:0000313" key="4">
    <source>
        <dbReference type="EMBL" id="MBL1102975.1"/>
    </source>
</evidence>
<gene>
    <name evidence="4" type="ORF">JK363_41720</name>
</gene>
<dbReference type="PANTHER" id="PTHR43775:SF51">
    <property type="entry name" value="INACTIVE PHENOLPHTHIOCEROL SYNTHESIS POLYKETIDE SYNTHASE TYPE I PKS1-RELATED"/>
    <property type="match status" value="1"/>
</dbReference>
<dbReference type="SMART" id="SM00825">
    <property type="entry name" value="PKS_KS"/>
    <property type="match status" value="1"/>
</dbReference>